<protein>
    <submittedName>
        <fullName evidence="4">Acetyltransferase</fullName>
    </submittedName>
</protein>
<evidence type="ECO:0000313" key="5">
    <source>
        <dbReference type="Proteomes" id="UP000886741"/>
    </source>
</evidence>
<dbReference type="InterPro" id="IPR050179">
    <property type="entry name" value="Trans_hexapeptide_repeat"/>
</dbReference>
<dbReference type="InterPro" id="IPR020019">
    <property type="entry name" value="AcTrfase_PglD-like"/>
</dbReference>
<feature type="binding site" evidence="2">
    <location>
        <begin position="33"/>
        <end position="34"/>
    </location>
    <ligand>
        <name>substrate</name>
    </ligand>
</feature>
<dbReference type="Gene3D" id="3.40.50.20">
    <property type="match status" value="1"/>
</dbReference>
<evidence type="ECO:0000313" key="4">
    <source>
        <dbReference type="EMBL" id="HIS65914.1"/>
    </source>
</evidence>
<reference evidence="4" key="2">
    <citation type="journal article" date="2021" name="PeerJ">
        <title>Extensive microbial diversity within the chicken gut microbiome revealed by metagenomics and culture.</title>
        <authorList>
            <person name="Gilroy R."/>
            <person name="Ravi A."/>
            <person name="Getino M."/>
            <person name="Pursley I."/>
            <person name="Horton D.L."/>
            <person name="Alikhan N.F."/>
            <person name="Baker D."/>
            <person name="Gharbi K."/>
            <person name="Hall N."/>
            <person name="Watson M."/>
            <person name="Adriaenssens E.M."/>
            <person name="Foster-Nyarko E."/>
            <person name="Jarju S."/>
            <person name="Secka A."/>
            <person name="Antonio M."/>
            <person name="Oren A."/>
            <person name="Chaudhuri R.R."/>
            <person name="La Ragione R."/>
            <person name="Hildebrand F."/>
            <person name="Pallen M.J."/>
        </authorList>
    </citation>
    <scope>NUCLEOTIDE SEQUENCE</scope>
    <source>
        <strain evidence="4">ChiBcec16-1751</strain>
    </source>
</reference>
<sequence>MSDEVIIVGAGGHGKVLADIVLQCGGTVRGFLDDDVQKTHCMEFPILGTIDRWPEYAGQARFLLAIGSNAVRETLAQAMQVAWYTAIHPSASIARQASIGEGTVVMAGAVINPCAQIGRHCIVNSAVVIEHDNNLEDYVHVSPHATLCGTVAVGRRTHIGAGATIKNNVSICADVTVGAGALVLHDIETPGTYVGVPVRRLP</sequence>
<dbReference type="InterPro" id="IPR001451">
    <property type="entry name" value="Hexapep"/>
</dbReference>
<gene>
    <name evidence="4" type="ORF">IAA83_11215</name>
</gene>
<proteinExistence type="predicted"/>
<dbReference type="EMBL" id="DVJJ01000174">
    <property type="protein sequence ID" value="HIS65914.1"/>
    <property type="molecule type" value="Genomic_DNA"/>
</dbReference>
<feature type="domain" description="PglD N-terminal" evidence="3">
    <location>
        <begin position="5"/>
        <end position="77"/>
    </location>
</feature>
<dbReference type="NCBIfam" id="TIGR03570">
    <property type="entry name" value="NeuD_NnaD"/>
    <property type="match status" value="1"/>
</dbReference>
<dbReference type="SUPFAM" id="SSF51161">
    <property type="entry name" value="Trimeric LpxA-like enzymes"/>
    <property type="match status" value="1"/>
</dbReference>
<dbReference type="Gene3D" id="2.160.10.10">
    <property type="entry name" value="Hexapeptide repeat proteins"/>
    <property type="match status" value="1"/>
</dbReference>
<feature type="binding site" evidence="2">
    <location>
        <position position="67"/>
    </location>
    <ligand>
        <name>substrate</name>
    </ligand>
</feature>
<organism evidence="4 5">
    <name type="scientific">Candidatus Avoscillospira avistercoris</name>
    <dbReference type="NCBI Taxonomy" id="2840707"/>
    <lineage>
        <taxon>Bacteria</taxon>
        <taxon>Bacillati</taxon>
        <taxon>Bacillota</taxon>
        <taxon>Clostridia</taxon>
        <taxon>Eubacteriales</taxon>
        <taxon>Oscillospiraceae</taxon>
        <taxon>Oscillospiraceae incertae sedis</taxon>
        <taxon>Candidatus Avoscillospira</taxon>
    </lineage>
</organism>
<dbReference type="PANTHER" id="PTHR43300:SF7">
    <property type="entry name" value="UDP-N-ACETYLBACILLOSAMINE N-ACETYLTRANSFERASE"/>
    <property type="match status" value="1"/>
</dbReference>
<accession>A0A9D1FBV8</accession>
<dbReference type="InterPro" id="IPR011004">
    <property type="entry name" value="Trimer_LpxA-like_sf"/>
</dbReference>
<evidence type="ECO:0000256" key="2">
    <source>
        <dbReference type="PIRSR" id="PIRSR620019-2"/>
    </source>
</evidence>
<dbReference type="Pfam" id="PF17836">
    <property type="entry name" value="PglD_N"/>
    <property type="match status" value="1"/>
</dbReference>
<dbReference type="AlphaFoldDB" id="A0A9D1FBV8"/>
<feature type="site" description="Increases basicity of active site His" evidence="1">
    <location>
        <position position="132"/>
    </location>
</feature>
<dbReference type="Pfam" id="PF00132">
    <property type="entry name" value="Hexapep"/>
    <property type="match status" value="1"/>
</dbReference>
<dbReference type="PANTHER" id="PTHR43300">
    <property type="entry name" value="ACETYLTRANSFERASE"/>
    <property type="match status" value="1"/>
</dbReference>
<feature type="active site" description="Proton acceptor" evidence="1">
    <location>
        <position position="131"/>
    </location>
</feature>
<evidence type="ECO:0000259" key="3">
    <source>
        <dbReference type="Pfam" id="PF17836"/>
    </source>
</evidence>
<dbReference type="Proteomes" id="UP000886741">
    <property type="component" value="Unassembled WGS sequence"/>
</dbReference>
<comment type="caution">
    <text evidence="4">The sequence shown here is derived from an EMBL/GenBank/DDBJ whole genome shotgun (WGS) entry which is preliminary data.</text>
</comment>
<feature type="binding site" evidence="2">
    <location>
        <position position="140"/>
    </location>
    <ligand>
        <name>acetyl-CoA</name>
        <dbReference type="ChEBI" id="CHEBI:57288"/>
    </ligand>
</feature>
<reference evidence="4" key="1">
    <citation type="submission" date="2020-10" db="EMBL/GenBank/DDBJ databases">
        <authorList>
            <person name="Gilroy R."/>
        </authorList>
    </citation>
    <scope>NUCLEOTIDE SEQUENCE</scope>
    <source>
        <strain evidence="4">ChiBcec16-1751</strain>
    </source>
</reference>
<dbReference type="InterPro" id="IPR041561">
    <property type="entry name" value="PglD_N"/>
</dbReference>
<evidence type="ECO:0000256" key="1">
    <source>
        <dbReference type="PIRSR" id="PIRSR620019-1"/>
    </source>
</evidence>
<dbReference type="CDD" id="cd03360">
    <property type="entry name" value="LbH_AT_putative"/>
    <property type="match status" value="1"/>
</dbReference>
<name>A0A9D1FBV8_9FIRM</name>